<evidence type="ECO:0000313" key="3">
    <source>
        <dbReference type="WBParaSite" id="ACRNAN_scaffold19280.g24384.t1"/>
    </source>
</evidence>
<feature type="compositionally biased region" description="Polar residues" evidence="1">
    <location>
        <begin position="62"/>
        <end position="83"/>
    </location>
</feature>
<name>A0A914D5D9_9BILA</name>
<proteinExistence type="predicted"/>
<feature type="region of interest" description="Disordered" evidence="1">
    <location>
        <begin position="38"/>
        <end position="83"/>
    </location>
</feature>
<evidence type="ECO:0000313" key="2">
    <source>
        <dbReference type="Proteomes" id="UP000887540"/>
    </source>
</evidence>
<dbReference type="Proteomes" id="UP000887540">
    <property type="component" value="Unplaced"/>
</dbReference>
<protein>
    <submittedName>
        <fullName evidence="3">Uncharacterized protein</fullName>
    </submittedName>
</protein>
<reference evidence="3" key="1">
    <citation type="submission" date="2022-11" db="UniProtKB">
        <authorList>
            <consortium name="WormBaseParasite"/>
        </authorList>
    </citation>
    <scope>IDENTIFICATION</scope>
</reference>
<sequence>MLTNSDFIDDAAKNMLKEAVTNPQLLDVNLVHYNSGTGQPSVQISPQLGPSWVGQNEVDQRPGTSWAGQAEANQRSGSSWADA</sequence>
<dbReference type="AlphaFoldDB" id="A0A914D5D9"/>
<feature type="compositionally biased region" description="Polar residues" evidence="1">
    <location>
        <begin position="38"/>
        <end position="48"/>
    </location>
</feature>
<organism evidence="2 3">
    <name type="scientific">Acrobeloides nanus</name>
    <dbReference type="NCBI Taxonomy" id="290746"/>
    <lineage>
        <taxon>Eukaryota</taxon>
        <taxon>Metazoa</taxon>
        <taxon>Ecdysozoa</taxon>
        <taxon>Nematoda</taxon>
        <taxon>Chromadorea</taxon>
        <taxon>Rhabditida</taxon>
        <taxon>Tylenchina</taxon>
        <taxon>Cephalobomorpha</taxon>
        <taxon>Cephaloboidea</taxon>
        <taxon>Cephalobidae</taxon>
        <taxon>Acrobeloides</taxon>
    </lineage>
</organism>
<evidence type="ECO:0000256" key="1">
    <source>
        <dbReference type="SAM" id="MobiDB-lite"/>
    </source>
</evidence>
<accession>A0A914D5D9</accession>
<keyword evidence="2" id="KW-1185">Reference proteome</keyword>
<dbReference type="WBParaSite" id="ACRNAN_scaffold19280.g24384.t1">
    <property type="protein sequence ID" value="ACRNAN_scaffold19280.g24384.t1"/>
    <property type="gene ID" value="ACRNAN_scaffold19280.g24384"/>
</dbReference>